<dbReference type="CDD" id="cd00093">
    <property type="entry name" value="HTH_XRE"/>
    <property type="match status" value="1"/>
</dbReference>
<dbReference type="SUPFAM" id="SSF47413">
    <property type="entry name" value="lambda repressor-like DNA-binding domains"/>
    <property type="match status" value="1"/>
</dbReference>
<feature type="domain" description="HTH cro/C1-type" evidence="2">
    <location>
        <begin position="14"/>
        <end position="69"/>
    </location>
</feature>
<gene>
    <name evidence="3" type="ORF">H7313_11135</name>
</gene>
<dbReference type="Gene3D" id="1.10.260.40">
    <property type="entry name" value="lambda repressor-like DNA-binding domains"/>
    <property type="match status" value="1"/>
</dbReference>
<dbReference type="InterPro" id="IPR010982">
    <property type="entry name" value="Lambda_DNA-bd_dom_sf"/>
</dbReference>
<dbReference type="AlphaFoldDB" id="A0A842JL56"/>
<proteinExistence type="predicted"/>
<protein>
    <submittedName>
        <fullName evidence="3">Helix-turn-helix domain-containing protein</fullName>
    </submittedName>
</protein>
<evidence type="ECO:0000313" key="3">
    <source>
        <dbReference type="EMBL" id="MBC2889890.1"/>
    </source>
</evidence>
<dbReference type="GO" id="GO:0003677">
    <property type="term" value="F:DNA binding"/>
    <property type="evidence" value="ECO:0007669"/>
    <property type="project" value="InterPro"/>
</dbReference>
<evidence type="ECO:0000259" key="2">
    <source>
        <dbReference type="PROSITE" id="PS50943"/>
    </source>
</evidence>
<dbReference type="Proteomes" id="UP000587396">
    <property type="component" value="Unassembled WGS sequence"/>
</dbReference>
<reference evidence="3 4" key="1">
    <citation type="submission" date="2020-08" db="EMBL/GenBank/DDBJ databases">
        <authorList>
            <person name="Liu C."/>
            <person name="Sun Q."/>
        </authorList>
    </citation>
    <scope>NUCLEOTIDE SEQUENCE [LARGE SCALE GENOMIC DNA]</scope>
    <source>
        <strain evidence="3 4">N22</strain>
    </source>
</reference>
<comment type="caution">
    <text evidence="3">The sequence shown here is derived from an EMBL/GenBank/DDBJ whole genome shotgun (WGS) entry which is preliminary data.</text>
</comment>
<evidence type="ECO:0000313" key="4">
    <source>
        <dbReference type="Proteomes" id="UP000587396"/>
    </source>
</evidence>
<organism evidence="3 4">
    <name type="scientific">Gordonibacter massiliensis</name>
    <name type="common">ex Traore et al. 2017</name>
    <dbReference type="NCBI Taxonomy" id="1841863"/>
    <lineage>
        <taxon>Bacteria</taxon>
        <taxon>Bacillati</taxon>
        <taxon>Actinomycetota</taxon>
        <taxon>Coriobacteriia</taxon>
        <taxon>Eggerthellales</taxon>
        <taxon>Eggerthellaceae</taxon>
        <taxon>Gordonibacter</taxon>
    </lineage>
</organism>
<evidence type="ECO:0000256" key="1">
    <source>
        <dbReference type="SAM" id="MobiDB-lite"/>
    </source>
</evidence>
<dbReference type="InterPro" id="IPR001387">
    <property type="entry name" value="Cro/C1-type_HTH"/>
</dbReference>
<dbReference type="PROSITE" id="PS50943">
    <property type="entry name" value="HTH_CROC1"/>
    <property type="match status" value="1"/>
</dbReference>
<dbReference type="EMBL" id="JACMSE010000008">
    <property type="protein sequence ID" value="MBC2889890.1"/>
    <property type="molecule type" value="Genomic_DNA"/>
</dbReference>
<dbReference type="SMART" id="SM00530">
    <property type="entry name" value="HTH_XRE"/>
    <property type="match status" value="1"/>
</dbReference>
<accession>A0A842JL56</accession>
<feature type="region of interest" description="Disordered" evidence="1">
    <location>
        <begin position="109"/>
        <end position="129"/>
    </location>
</feature>
<feature type="compositionally biased region" description="Basic and acidic residues" evidence="1">
    <location>
        <begin position="117"/>
        <end position="129"/>
    </location>
</feature>
<dbReference type="Pfam" id="PF01381">
    <property type="entry name" value="HTH_3"/>
    <property type="match status" value="1"/>
</dbReference>
<keyword evidence="4" id="KW-1185">Reference proteome</keyword>
<feature type="region of interest" description="Disordered" evidence="1">
    <location>
        <begin position="70"/>
        <end position="94"/>
    </location>
</feature>
<sequence length="129" mass="14184">MASNATARFIGQTVRAQRKERRMTQRQLAQAAGVSERFIASLELGDSTGVRLDKLLDVLDPLDLALSIGAKRSDEPALSPMRDGSQVPQGSQGNLSEYRDAFESAVARIKPPTTLLENRKNGWSERRTS</sequence>
<dbReference type="RefSeq" id="WP_185905658.1">
    <property type="nucleotide sequence ID" value="NZ_JACMSE010000008.1"/>
</dbReference>
<name>A0A842JL56_9ACTN</name>